<accession>A0ACC2ER80</accession>
<sequence length="402" mass="44017">MTCIKEASAAVKETRLSPQVLKPEGPATVLAIGTSVPPNVFEQKAYPDFFFRVTNCSQKMELKEKFQRICCLVLGEKSGIKKRHFYLTEEILRSNPSVCTYKEPSLDLRQEIAVVEVPKLAKEAALNAIKEWGQPRSKITHIVFATTSGVDMPGADFRLAKMLGLRPTVKRVMLYQQGCYAGATVLRIAKDLAENNKGARVLVTCSEVTAVTFRAPSENHLDGLVGSALFGDGAAALIIGSDPAAQVERPLFEIHWAGQMVLPESDGAINGHLREAGLIFHLLKDVPGLISKNIDKVLAEAMEYAHFPSYNDLFWAVHPGGPAILDQMEAKLGLSMDKLQASRDILASYGNMSSASVLFVLDRIRRRSEEMQLPSNGEGCEWGFVIGFGPGLTVEALMLRTI</sequence>
<protein>
    <submittedName>
        <fullName evidence="1">Uncharacterized protein</fullName>
    </submittedName>
</protein>
<dbReference type="Proteomes" id="UP001162992">
    <property type="component" value="Chromosome 1"/>
</dbReference>
<gene>
    <name evidence="1" type="ORF">O6H91_01G057800</name>
</gene>
<evidence type="ECO:0000313" key="2">
    <source>
        <dbReference type="Proteomes" id="UP001162992"/>
    </source>
</evidence>
<name>A0ACC2ER80_DIPCM</name>
<dbReference type="EMBL" id="CM055092">
    <property type="protein sequence ID" value="KAJ7569023.1"/>
    <property type="molecule type" value="Genomic_DNA"/>
</dbReference>
<keyword evidence="2" id="KW-1185">Reference proteome</keyword>
<proteinExistence type="predicted"/>
<evidence type="ECO:0000313" key="1">
    <source>
        <dbReference type="EMBL" id="KAJ7569023.1"/>
    </source>
</evidence>
<comment type="caution">
    <text evidence="1">The sequence shown here is derived from an EMBL/GenBank/DDBJ whole genome shotgun (WGS) entry which is preliminary data.</text>
</comment>
<reference evidence="2" key="1">
    <citation type="journal article" date="2024" name="Proc. Natl. Acad. Sci. U.S.A.">
        <title>Extraordinary preservation of gene collinearity over three hundred million years revealed in homosporous lycophytes.</title>
        <authorList>
            <person name="Li C."/>
            <person name="Wickell D."/>
            <person name="Kuo L.Y."/>
            <person name="Chen X."/>
            <person name="Nie B."/>
            <person name="Liao X."/>
            <person name="Peng D."/>
            <person name="Ji J."/>
            <person name="Jenkins J."/>
            <person name="Williams M."/>
            <person name="Shu S."/>
            <person name="Plott C."/>
            <person name="Barry K."/>
            <person name="Rajasekar S."/>
            <person name="Grimwood J."/>
            <person name="Han X."/>
            <person name="Sun S."/>
            <person name="Hou Z."/>
            <person name="He W."/>
            <person name="Dai G."/>
            <person name="Sun C."/>
            <person name="Schmutz J."/>
            <person name="Leebens-Mack J.H."/>
            <person name="Li F.W."/>
            <person name="Wang L."/>
        </authorList>
    </citation>
    <scope>NUCLEOTIDE SEQUENCE [LARGE SCALE GENOMIC DNA]</scope>
    <source>
        <strain evidence="2">cv. PW_Plant_1</strain>
    </source>
</reference>
<organism evidence="1 2">
    <name type="scientific">Diphasiastrum complanatum</name>
    <name type="common">Issler's clubmoss</name>
    <name type="synonym">Lycopodium complanatum</name>
    <dbReference type="NCBI Taxonomy" id="34168"/>
    <lineage>
        <taxon>Eukaryota</taxon>
        <taxon>Viridiplantae</taxon>
        <taxon>Streptophyta</taxon>
        <taxon>Embryophyta</taxon>
        <taxon>Tracheophyta</taxon>
        <taxon>Lycopodiopsida</taxon>
        <taxon>Lycopodiales</taxon>
        <taxon>Lycopodiaceae</taxon>
        <taxon>Lycopodioideae</taxon>
        <taxon>Diphasiastrum</taxon>
    </lineage>
</organism>